<dbReference type="PANTHER" id="PTHR40940:SF2">
    <property type="entry name" value="BATD"/>
    <property type="match status" value="1"/>
</dbReference>
<name>A0A9W6B7J5_9FLAO</name>
<protein>
    <recommendedName>
        <fullName evidence="4">Oxygen tolerance</fullName>
    </recommendedName>
</protein>
<feature type="transmembrane region" description="Helical" evidence="1">
    <location>
        <begin position="460"/>
        <end position="478"/>
    </location>
</feature>
<dbReference type="Pfam" id="PF13584">
    <property type="entry name" value="BatD"/>
    <property type="match status" value="2"/>
</dbReference>
<accession>A0A9W6B7J5</accession>
<sequence length="602" mass="67212">MVTINDIRLYKKMKKLVTLIILFFISFGHAQDGEVSFTALVSKKKLGINQRLRVEFKIENKDGDNFTRPDFKGFRLISGPAQQVSTNWINGVRSFSRSYSFILQPMGKGKLTIGQATIEVDGTVYKTAPVEIEVTEAVDDPNAITPIDQDISDKLILVADVSDTSPYVNEGISVVYKLYVATSIGISNFDVLDDPKYSNFWSQDIKLNGLQFESTMYKGQRYRMLVLKKELLYPQQSGKLELEPLVIDVSVELPSNKRNFFGQRVMVTDHKTVSTGARTINVKALPEEGKPESFTGAVGQFNFNVTISRDSLKASEALNAELKVSGKGNLKLFSLPKLTTPSALETYDPEHKEDVDIRMSGMQGSISDNYTIVSRYKGKYPIPTVAFSYFDPKTGTYKTVASGEREINVTDGPVNNAATVPPVNNAPGKQMVVAQGSDFRFIKTTPDLVPISKTYFYKSLWFYLLLTLPLLVIPIAIITKNKREAFLADVQGDKIRKANKLAKKYLSAARKTLGQKEAFYIAMEKALHNYLKAKLHIETSEFSKEKIADLLADKGVENETIEGFVGLLKSCEFARYSPASDVTMQHDYDNAATIITKIDKQI</sequence>
<comment type="caution">
    <text evidence="2">The sequence shown here is derived from an EMBL/GenBank/DDBJ whole genome shotgun (WGS) entry which is preliminary data.</text>
</comment>
<reference evidence="2" key="1">
    <citation type="submission" date="2022-07" db="EMBL/GenBank/DDBJ databases">
        <title>Taxonomy of Novel Oxalotrophic and Methylotrophic Bacteria.</title>
        <authorList>
            <person name="Sahin N."/>
            <person name="Tani A."/>
        </authorList>
    </citation>
    <scope>NUCLEOTIDE SEQUENCE</scope>
    <source>
        <strain evidence="2">AM327</strain>
    </source>
</reference>
<evidence type="ECO:0008006" key="4">
    <source>
        <dbReference type="Google" id="ProtNLM"/>
    </source>
</evidence>
<gene>
    <name evidence="2" type="primary">batD</name>
    <name evidence="2" type="ORF">NBRC110019_17620</name>
</gene>
<dbReference type="PANTHER" id="PTHR40940">
    <property type="entry name" value="PROTEIN BATD-RELATED"/>
    <property type="match status" value="1"/>
</dbReference>
<dbReference type="Proteomes" id="UP001143545">
    <property type="component" value="Unassembled WGS sequence"/>
</dbReference>
<dbReference type="AlphaFoldDB" id="A0A9W6B7J5"/>
<dbReference type="InterPro" id="IPR025738">
    <property type="entry name" value="BatD"/>
</dbReference>
<keyword evidence="1" id="KW-0472">Membrane</keyword>
<dbReference type="EMBL" id="BRVP01000010">
    <property type="protein sequence ID" value="GLB52722.1"/>
    <property type="molecule type" value="Genomic_DNA"/>
</dbReference>
<organism evidence="2 3">
    <name type="scientific">Neptunitalea chrysea</name>
    <dbReference type="NCBI Taxonomy" id="1647581"/>
    <lineage>
        <taxon>Bacteria</taxon>
        <taxon>Pseudomonadati</taxon>
        <taxon>Bacteroidota</taxon>
        <taxon>Flavobacteriia</taxon>
        <taxon>Flavobacteriales</taxon>
        <taxon>Flavobacteriaceae</taxon>
        <taxon>Neptunitalea</taxon>
    </lineage>
</organism>
<evidence type="ECO:0000313" key="2">
    <source>
        <dbReference type="EMBL" id="GLB52722.1"/>
    </source>
</evidence>
<keyword evidence="1" id="KW-0812">Transmembrane</keyword>
<keyword evidence="1" id="KW-1133">Transmembrane helix</keyword>
<evidence type="ECO:0000313" key="3">
    <source>
        <dbReference type="Proteomes" id="UP001143545"/>
    </source>
</evidence>
<keyword evidence="3" id="KW-1185">Reference proteome</keyword>
<evidence type="ECO:0000256" key="1">
    <source>
        <dbReference type="SAM" id="Phobius"/>
    </source>
</evidence>
<proteinExistence type="predicted"/>